<dbReference type="CDD" id="cd07377">
    <property type="entry name" value="WHTH_GntR"/>
    <property type="match status" value="1"/>
</dbReference>
<dbReference type="PANTHER" id="PTHR43537:SF45">
    <property type="entry name" value="GNTR FAMILY REGULATORY PROTEIN"/>
    <property type="match status" value="1"/>
</dbReference>
<dbReference type="GO" id="GO:0003677">
    <property type="term" value="F:DNA binding"/>
    <property type="evidence" value="ECO:0007669"/>
    <property type="project" value="UniProtKB-KW"/>
</dbReference>
<evidence type="ECO:0000259" key="5">
    <source>
        <dbReference type="PROSITE" id="PS50949"/>
    </source>
</evidence>
<dbReference type="InterPro" id="IPR036388">
    <property type="entry name" value="WH-like_DNA-bd_sf"/>
</dbReference>
<dbReference type="SMART" id="SM00895">
    <property type="entry name" value="FCD"/>
    <property type="match status" value="1"/>
</dbReference>
<proteinExistence type="predicted"/>
<keyword evidence="7" id="KW-1185">Reference proteome</keyword>
<keyword evidence="2" id="KW-0238">DNA-binding</keyword>
<organism evidence="6 7">
    <name type="scientific">Streptomyces sporangiiformans</name>
    <dbReference type="NCBI Taxonomy" id="2315329"/>
    <lineage>
        <taxon>Bacteria</taxon>
        <taxon>Bacillati</taxon>
        <taxon>Actinomycetota</taxon>
        <taxon>Actinomycetes</taxon>
        <taxon>Kitasatosporales</taxon>
        <taxon>Streptomycetaceae</taxon>
        <taxon>Streptomyces</taxon>
    </lineage>
</organism>
<dbReference type="Pfam" id="PF00392">
    <property type="entry name" value="GntR"/>
    <property type="match status" value="1"/>
</dbReference>
<gene>
    <name evidence="6" type="ORF">FGD71_009670</name>
</gene>
<comment type="caution">
    <text evidence="6">The sequence shown here is derived from an EMBL/GenBank/DDBJ whole genome shotgun (WGS) entry which is preliminary data.</text>
</comment>
<dbReference type="SMART" id="SM00345">
    <property type="entry name" value="HTH_GNTR"/>
    <property type="match status" value="1"/>
</dbReference>
<evidence type="ECO:0000313" key="6">
    <source>
        <dbReference type="EMBL" id="TPQ22515.1"/>
    </source>
</evidence>
<evidence type="ECO:0000256" key="2">
    <source>
        <dbReference type="ARBA" id="ARBA00023125"/>
    </source>
</evidence>
<dbReference type="EMBL" id="VCHX02000083">
    <property type="protein sequence ID" value="TPQ22515.1"/>
    <property type="molecule type" value="Genomic_DNA"/>
</dbReference>
<sequence>MLCRRACDHRREVERHLHRTSRTPCPAGPSPIPVHRAPGRSSTPSGSEPRRVPVVPSTAPIECGLTICGGCMSEHAAQAAGPRPVTTQTRRDAVVDELRRAIMAGELEAGQRVREVHIAQQLGVSRPTLREAIYQLIHEGLLEQQPYRGVVVTSIDEKFITDIAAVRVALETLAARALADDPDGSRRAALEAAWQEYRDAHGSQDAARLHQAHIALHRTIWDGSDNTMLKRLWPTVEAQINVAITVDESTRSDPDRALNVHEQLIDAILGGDPAVIEAEVERHTRASADELIEMIAERKRRGEGSEA</sequence>
<accession>A0A505DJL8</accession>
<evidence type="ECO:0000256" key="4">
    <source>
        <dbReference type="SAM" id="MobiDB-lite"/>
    </source>
</evidence>
<dbReference type="PRINTS" id="PR00035">
    <property type="entry name" value="HTHGNTR"/>
</dbReference>
<dbReference type="PROSITE" id="PS50949">
    <property type="entry name" value="HTH_GNTR"/>
    <property type="match status" value="1"/>
</dbReference>
<evidence type="ECO:0000256" key="3">
    <source>
        <dbReference type="ARBA" id="ARBA00023163"/>
    </source>
</evidence>
<evidence type="ECO:0000256" key="1">
    <source>
        <dbReference type="ARBA" id="ARBA00023015"/>
    </source>
</evidence>
<dbReference type="Gene3D" id="1.20.120.530">
    <property type="entry name" value="GntR ligand-binding domain-like"/>
    <property type="match status" value="1"/>
</dbReference>
<dbReference type="Proteomes" id="UP000317378">
    <property type="component" value="Unassembled WGS sequence"/>
</dbReference>
<dbReference type="InterPro" id="IPR000524">
    <property type="entry name" value="Tscrpt_reg_HTH_GntR"/>
</dbReference>
<dbReference type="Pfam" id="PF07729">
    <property type="entry name" value="FCD"/>
    <property type="match status" value="1"/>
</dbReference>
<dbReference type="SUPFAM" id="SSF46785">
    <property type="entry name" value="Winged helix' DNA-binding domain"/>
    <property type="match status" value="1"/>
</dbReference>
<dbReference type="SUPFAM" id="SSF48008">
    <property type="entry name" value="GntR ligand-binding domain-like"/>
    <property type="match status" value="1"/>
</dbReference>
<dbReference type="GO" id="GO:0003700">
    <property type="term" value="F:DNA-binding transcription factor activity"/>
    <property type="evidence" value="ECO:0007669"/>
    <property type="project" value="InterPro"/>
</dbReference>
<keyword evidence="1" id="KW-0805">Transcription regulation</keyword>
<dbReference type="InterPro" id="IPR008920">
    <property type="entry name" value="TF_FadR/GntR_C"/>
</dbReference>
<reference evidence="6 7" key="1">
    <citation type="submission" date="2019-06" db="EMBL/GenBank/DDBJ databases">
        <title>Streptomyces sporangiiformans sp. nov., a novel actinomycete isolated from soil in Mount Song.</title>
        <authorList>
            <person name="Han L."/>
        </authorList>
    </citation>
    <scope>NUCLEOTIDE SEQUENCE [LARGE SCALE GENOMIC DNA]</scope>
    <source>
        <strain evidence="6 7">NEAU-SSA 1</strain>
    </source>
</reference>
<keyword evidence="3" id="KW-0804">Transcription</keyword>
<dbReference type="Gene3D" id="1.10.10.10">
    <property type="entry name" value="Winged helix-like DNA-binding domain superfamily/Winged helix DNA-binding domain"/>
    <property type="match status" value="1"/>
</dbReference>
<dbReference type="PANTHER" id="PTHR43537">
    <property type="entry name" value="TRANSCRIPTIONAL REGULATOR, GNTR FAMILY"/>
    <property type="match status" value="1"/>
</dbReference>
<evidence type="ECO:0000313" key="7">
    <source>
        <dbReference type="Proteomes" id="UP000317378"/>
    </source>
</evidence>
<dbReference type="InterPro" id="IPR036390">
    <property type="entry name" value="WH_DNA-bd_sf"/>
</dbReference>
<name>A0A505DJL8_9ACTN</name>
<feature type="domain" description="HTH gntR-type" evidence="5">
    <location>
        <begin position="88"/>
        <end position="155"/>
    </location>
</feature>
<dbReference type="AlphaFoldDB" id="A0A505DJL8"/>
<dbReference type="InterPro" id="IPR011711">
    <property type="entry name" value="GntR_C"/>
</dbReference>
<feature type="region of interest" description="Disordered" evidence="4">
    <location>
        <begin position="15"/>
        <end position="54"/>
    </location>
</feature>
<protein>
    <submittedName>
        <fullName evidence="6">GntR family transcriptional regulator</fullName>
    </submittedName>
</protein>
<dbReference type="OrthoDB" id="5182935at2"/>